<dbReference type="GeneID" id="99684564"/>
<evidence type="ECO:0000313" key="2">
    <source>
        <dbReference type="Proteomes" id="UP000295106"/>
    </source>
</evidence>
<dbReference type="Proteomes" id="UP000295106">
    <property type="component" value="Unassembled WGS sequence"/>
</dbReference>
<name>A0A4R2MER5_RUBGE</name>
<protein>
    <submittedName>
        <fullName evidence="1">Uncharacterized protein</fullName>
    </submittedName>
</protein>
<gene>
    <name evidence="1" type="ORF">EV684_105170</name>
</gene>
<dbReference type="AlphaFoldDB" id="A0A4R2MER5"/>
<organism evidence="1 2">
    <name type="scientific">Rubrivivax gelatinosus</name>
    <name type="common">Rhodocyclus gelatinosus</name>
    <name type="synonym">Rhodopseudomonas gelatinosa</name>
    <dbReference type="NCBI Taxonomy" id="28068"/>
    <lineage>
        <taxon>Bacteria</taxon>
        <taxon>Pseudomonadati</taxon>
        <taxon>Pseudomonadota</taxon>
        <taxon>Betaproteobacteria</taxon>
        <taxon>Burkholderiales</taxon>
        <taxon>Sphaerotilaceae</taxon>
        <taxon>Rubrivivax</taxon>
    </lineage>
</organism>
<proteinExistence type="predicted"/>
<accession>A0A4R2MER5</accession>
<sequence>MVQANRLGIWPGLNRRDFRCVARGGFGDGNNAYAHSMAWFNGHLYVGTTRGNFPFMKARLPIAMDVWPVECPENPFDLDMHAEIWRYDPLTDEWERVFKSPTILGSHGKPIPRELGLRGMLVYSGRGVEPPALFVSTWSPARGPGPHLLRSEDGRNFVPTCEPGLTGLPVTTIRTVTEFKGRLFTTPAGSRGGNPNISAHSVVYESADPSHGGWEPVSDFGFGDPGNKTIFEMCGFGDHLYVGTFNLEGYQVWRSTCEGEKPYVWEKVIERGAGRGKLNQCTLSMLPFKGALYIGSGIQGGGIDTANKVGPAPPELVRVWPDGSWDLLVGDERDTPQGRKIPLSGYMPGFNNFFNGYFWRMVEHDGWLYLSTFEWSTLVGYANRSRWPEAFANVINHVGAQAIFDHHSGFDLYRSFDGENWVPVTNNGFDNPYNMGLRTLVSSPYGLFCGTANPFGPKIMPLGGDRYVPNPRGGCEIHFAANEALKR</sequence>
<comment type="caution">
    <text evidence="1">The sequence shown here is derived from an EMBL/GenBank/DDBJ whole genome shotgun (WGS) entry which is preliminary data.</text>
</comment>
<dbReference type="OrthoDB" id="1746166at2"/>
<evidence type="ECO:0000313" key="1">
    <source>
        <dbReference type="EMBL" id="TCP03004.1"/>
    </source>
</evidence>
<dbReference type="RefSeq" id="WP_132646642.1">
    <property type="nucleotide sequence ID" value="NZ_CP181386.1"/>
</dbReference>
<reference evidence="1 2" key="1">
    <citation type="submission" date="2019-03" db="EMBL/GenBank/DDBJ databases">
        <title>Genomic Encyclopedia of Type Strains, Phase IV (KMG-IV): sequencing the most valuable type-strain genomes for metagenomic binning, comparative biology and taxonomic classification.</title>
        <authorList>
            <person name="Goeker M."/>
        </authorList>
    </citation>
    <scope>NUCLEOTIDE SEQUENCE [LARGE SCALE GENOMIC DNA]</scope>
    <source>
        <strain evidence="1 2">DSM 1709</strain>
    </source>
</reference>
<dbReference type="EMBL" id="SLXD01000005">
    <property type="protein sequence ID" value="TCP03004.1"/>
    <property type="molecule type" value="Genomic_DNA"/>
</dbReference>